<proteinExistence type="predicted"/>
<dbReference type="EMBL" id="LCMG01000007">
    <property type="protein sequence ID" value="KKU33708.1"/>
    <property type="molecule type" value="Genomic_DNA"/>
</dbReference>
<dbReference type="InterPro" id="IPR010662">
    <property type="entry name" value="RBBP9/YdeN"/>
</dbReference>
<accession>A0A0G1RUR9</accession>
<reference evidence="1 2" key="1">
    <citation type="journal article" date="2015" name="Nature">
        <title>rRNA introns, odd ribosomes, and small enigmatic genomes across a large radiation of phyla.</title>
        <authorList>
            <person name="Brown C.T."/>
            <person name="Hug L.A."/>
            <person name="Thomas B.C."/>
            <person name="Sharon I."/>
            <person name="Castelle C.J."/>
            <person name="Singh A."/>
            <person name="Wilkins M.J."/>
            <person name="Williams K.H."/>
            <person name="Banfield J.F."/>
        </authorList>
    </citation>
    <scope>NUCLEOTIDE SEQUENCE [LARGE SCALE GENOMIC DNA]</scope>
</reference>
<organism evidence="1 2">
    <name type="scientific">Candidatus Uhrbacteria bacterium GW2011_GWF2_46_218</name>
    <dbReference type="NCBI Taxonomy" id="1619001"/>
    <lineage>
        <taxon>Bacteria</taxon>
        <taxon>Candidatus Uhriibacteriota</taxon>
    </lineage>
</organism>
<comment type="caution">
    <text evidence="1">The sequence shown here is derived from an EMBL/GenBank/DDBJ whole genome shotgun (WGS) entry which is preliminary data.</text>
</comment>
<protein>
    <recommendedName>
        <fullName evidence="3">Esterase</fullName>
    </recommendedName>
</protein>
<dbReference type="Pfam" id="PF06821">
    <property type="entry name" value="Ser_hydrolase"/>
    <property type="match status" value="1"/>
</dbReference>
<sequence>MRIILVHGFKASPQMNFHPWLAGELRKAGYEVVTPILPLSDGENFDLTLVMEKMKEQVGYLKSDDILLGHSLGGLIALRYLESIEMTQTPHAMVLVGAPWKVSRPELRPLFMADLDADVLMWKAREFVIIHSKDDTLVPFEHGERLAEALKARLVVTTGDDHYMGERYPVLLEEINRLISIPHIFEPGEGLPDDFS</sequence>
<dbReference type="InterPro" id="IPR029058">
    <property type="entry name" value="AB_hydrolase_fold"/>
</dbReference>
<dbReference type="GO" id="GO:0016787">
    <property type="term" value="F:hydrolase activity"/>
    <property type="evidence" value="ECO:0007669"/>
    <property type="project" value="InterPro"/>
</dbReference>
<evidence type="ECO:0000313" key="1">
    <source>
        <dbReference type="EMBL" id="KKU33708.1"/>
    </source>
</evidence>
<dbReference type="AlphaFoldDB" id="A0A0G1RUR9"/>
<evidence type="ECO:0008006" key="3">
    <source>
        <dbReference type="Google" id="ProtNLM"/>
    </source>
</evidence>
<dbReference type="Gene3D" id="3.40.50.1820">
    <property type="entry name" value="alpha/beta hydrolase"/>
    <property type="match status" value="1"/>
</dbReference>
<gene>
    <name evidence="1" type="ORF">UX45_C0007G0035</name>
</gene>
<dbReference type="SUPFAM" id="SSF53474">
    <property type="entry name" value="alpha/beta-Hydrolases"/>
    <property type="match status" value="1"/>
</dbReference>
<dbReference type="PANTHER" id="PTHR15394">
    <property type="entry name" value="SERINE HYDROLASE RBBP9"/>
    <property type="match status" value="1"/>
</dbReference>
<evidence type="ECO:0000313" key="2">
    <source>
        <dbReference type="Proteomes" id="UP000034705"/>
    </source>
</evidence>
<dbReference type="PANTHER" id="PTHR15394:SF3">
    <property type="entry name" value="SERINE HYDROLASE RBBP9"/>
    <property type="match status" value="1"/>
</dbReference>
<name>A0A0G1RUR9_9BACT</name>
<dbReference type="Proteomes" id="UP000034705">
    <property type="component" value="Unassembled WGS sequence"/>
</dbReference>